<name>A0AAW0DZE3_9AGAR</name>
<dbReference type="PANTHER" id="PTHR33604">
    <property type="entry name" value="OSJNBA0004B13.7 PROTEIN"/>
    <property type="match status" value="1"/>
</dbReference>
<dbReference type="PANTHER" id="PTHR33604:SF3">
    <property type="entry name" value="OSJNBA0004B13.7 PROTEIN"/>
    <property type="match status" value="1"/>
</dbReference>
<dbReference type="Proteomes" id="UP001383192">
    <property type="component" value="Unassembled WGS sequence"/>
</dbReference>
<dbReference type="InterPro" id="IPR029044">
    <property type="entry name" value="Nucleotide-diphossugar_trans"/>
</dbReference>
<evidence type="ECO:0008006" key="3">
    <source>
        <dbReference type="Google" id="ProtNLM"/>
    </source>
</evidence>
<organism evidence="1 2">
    <name type="scientific">Paramarasmius palmivorus</name>
    <dbReference type="NCBI Taxonomy" id="297713"/>
    <lineage>
        <taxon>Eukaryota</taxon>
        <taxon>Fungi</taxon>
        <taxon>Dikarya</taxon>
        <taxon>Basidiomycota</taxon>
        <taxon>Agaricomycotina</taxon>
        <taxon>Agaricomycetes</taxon>
        <taxon>Agaricomycetidae</taxon>
        <taxon>Agaricales</taxon>
        <taxon>Marasmiineae</taxon>
        <taxon>Marasmiaceae</taxon>
        <taxon>Paramarasmius</taxon>
    </lineage>
</organism>
<dbReference type="EMBL" id="JAYKXP010000007">
    <property type="protein sequence ID" value="KAK7056186.1"/>
    <property type="molecule type" value="Genomic_DNA"/>
</dbReference>
<proteinExistence type="predicted"/>
<gene>
    <name evidence="1" type="ORF">VNI00_002738</name>
</gene>
<reference evidence="1 2" key="1">
    <citation type="submission" date="2024-01" db="EMBL/GenBank/DDBJ databases">
        <title>A draft genome for a cacao thread blight-causing isolate of Paramarasmius palmivorus.</title>
        <authorList>
            <person name="Baruah I.K."/>
            <person name="Bukari Y."/>
            <person name="Amoako-Attah I."/>
            <person name="Meinhardt L.W."/>
            <person name="Bailey B.A."/>
            <person name="Cohen S.P."/>
        </authorList>
    </citation>
    <scope>NUCLEOTIDE SEQUENCE [LARGE SCALE GENOMIC DNA]</scope>
    <source>
        <strain evidence="1 2">GH-12</strain>
    </source>
</reference>
<evidence type="ECO:0000313" key="2">
    <source>
        <dbReference type="Proteomes" id="UP001383192"/>
    </source>
</evidence>
<dbReference type="AlphaFoldDB" id="A0AAW0DZE3"/>
<accession>A0AAW0DZE3</accession>
<evidence type="ECO:0000313" key="1">
    <source>
        <dbReference type="EMBL" id="KAK7056186.1"/>
    </source>
</evidence>
<keyword evidence="2" id="KW-1185">Reference proteome</keyword>
<comment type="caution">
    <text evidence="1">The sequence shown here is derived from an EMBL/GenBank/DDBJ whole genome shotgun (WGS) entry which is preliminary data.</text>
</comment>
<sequence>MQSGSCTVFYGPFISIEGRVPEGTIAVLITLAELDHHLRGATNVRIPRDDLFHSGWMASLTITEWRDWYLPRLTISIITKDRPESLSRLLHSVSNGRFFGDHVDIRIHLEQSTDHQTVQKVKDFKWDHGSLFIHHRVIHGGLLPAVVESWYPHTNDSYGLLLEDDVELSPLFYAWIKMTLLRYRYGDNRGRYLQLFGISLYQQKNIELHLDGRKPFNAPALFLDNGHPPITPYFSQIPCSWGAVYFPEHWAEFHDYLGIRFSEIAFPIDQVIVPDVRSNRWSKSWKKYFIELVFLRGYVMLYPNFPDFISLSTNHLEVGSHVKVRSKAKQDAFMVPLMQLSSDSKTTVNLLDLPNETLPSTLPVLNLTGSLTTFKELEAIGAARRSELVECEMSRTFEATGLLCLFNKKAADSQSMAGVGRH</sequence>
<dbReference type="SUPFAM" id="SSF53448">
    <property type="entry name" value="Nucleotide-diphospho-sugar transferases"/>
    <property type="match status" value="1"/>
</dbReference>
<dbReference type="Gene3D" id="3.90.550.10">
    <property type="entry name" value="Spore Coat Polysaccharide Biosynthesis Protein SpsA, Chain A"/>
    <property type="match status" value="1"/>
</dbReference>
<protein>
    <recommendedName>
        <fullName evidence="3">Glycosyltransferase family 92 protein</fullName>
    </recommendedName>
</protein>